<sequence length="361" mass="41257">MKRALVAMSGGVDSSVSAYLMKKNGYDCVGCTMRLYENNMIGEDMLSTCCSLKDTEDARSVCNKLGIPYHIFHYENLFQQEVIENFVSCYELGLTPNPCIECNRHFKFNHLYDKMRENDCEYIVTGHYGRIEFNEETKRYELKKAVDLTKDQSYVLYTMTQDQLAHTIFPLGGYKKSEVREIANENEFKNAKKHESQDICFVPDGDYVGFMERYRNKKYPEGDFVDLDGNFLGKHKGYVHYTIGQRKGLGIAMGYPAYVVDIDAKENKVVLGKNEDLFTRTLEADHINLISVPDLYEERHIKAKIRYGMVEQAATVKQISEDKIVVTFDEPQRAITKGQAVVLYDGDIVVGGGVITSTVRE</sequence>
<feature type="site" description="Interaction with tRNA" evidence="11">
    <location>
        <position position="127"/>
    </location>
</feature>
<dbReference type="GO" id="GO:0002143">
    <property type="term" value="P:tRNA wobble position uridine thiolation"/>
    <property type="evidence" value="ECO:0007669"/>
    <property type="project" value="TreeGrafter"/>
</dbReference>
<feature type="domain" description="tRNA-specific 2-thiouridylase MnmA-like central" evidence="13">
    <location>
        <begin position="210"/>
        <end position="272"/>
    </location>
</feature>
<dbReference type="GO" id="GO:0000049">
    <property type="term" value="F:tRNA binding"/>
    <property type="evidence" value="ECO:0007669"/>
    <property type="project" value="UniProtKB-KW"/>
</dbReference>
<evidence type="ECO:0000256" key="6">
    <source>
        <dbReference type="ARBA" id="ARBA00022840"/>
    </source>
</evidence>
<evidence type="ECO:0000313" key="14">
    <source>
        <dbReference type="EMBL" id="SEF65458.1"/>
    </source>
</evidence>
<dbReference type="NCBIfam" id="NF001138">
    <property type="entry name" value="PRK00143.1"/>
    <property type="match status" value="1"/>
</dbReference>
<evidence type="ECO:0000256" key="9">
    <source>
        <dbReference type="ARBA" id="ARBA00051542"/>
    </source>
</evidence>
<keyword evidence="6 11" id="KW-0067">ATP-binding</keyword>
<dbReference type="Pfam" id="PF03054">
    <property type="entry name" value="tRNA_Me_trans"/>
    <property type="match status" value="1"/>
</dbReference>
<dbReference type="Gene3D" id="2.40.30.10">
    <property type="entry name" value="Translation factors"/>
    <property type="match status" value="1"/>
</dbReference>
<comment type="similarity">
    <text evidence="11">Belongs to the MnmA/TRMU family.</text>
</comment>
<dbReference type="FunFam" id="3.40.50.620:FF:000115">
    <property type="entry name" value="tRNA-specific 2-thiouridylase MnmA"/>
    <property type="match status" value="1"/>
</dbReference>
<dbReference type="GO" id="GO:0008168">
    <property type="term" value="F:methyltransferase activity"/>
    <property type="evidence" value="ECO:0007669"/>
    <property type="project" value="UniProtKB-KW"/>
</dbReference>
<dbReference type="InterPro" id="IPR046885">
    <property type="entry name" value="MnmA-like_C"/>
</dbReference>
<name>A0A1H5TTC0_9FIRM</name>
<keyword evidence="4 11" id="KW-0819">tRNA processing</keyword>
<evidence type="ECO:0000256" key="11">
    <source>
        <dbReference type="HAMAP-Rule" id="MF_00144"/>
    </source>
</evidence>
<gene>
    <name evidence="11" type="primary">mnmA</name>
    <name evidence="14" type="ORF">SAMN05216537_10586</name>
</gene>
<evidence type="ECO:0000256" key="1">
    <source>
        <dbReference type="ARBA" id="ARBA00022490"/>
    </source>
</evidence>
<keyword evidence="8" id="KW-1015">Disulfide bond</keyword>
<keyword evidence="14" id="KW-0489">Methyltransferase</keyword>
<dbReference type="GO" id="GO:0103016">
    <property type="term" value="F:tRNA-uridine 2-sulfurtransferase activity"/>
    <property type="evidence" value="ECO:0007669"/>
    <property type="project" value="UniProtKB-EC"/>
</dbReference>
<protein>
    <recommendedName>
        <fullName evidence="11">tRNA-specific 2-thiouridylase MnmA</fullName>
        <ecNumber evidence="11">2.8.1.13</ecNumber>
    </recommendedName>
</protein>
<evidence type="ECO:0000259" key="13">
    <source>
        <dbReference type="Pfam" id="PF20259"/>
    </source>
</evidence>
<keyword evidence="5 11" id="KW-0547">Nucleotide-binding</keyword>
<evidence type="ECO:0000313" key="15">
    <source>
        <dbReference type="Proteomes" id="UP000236726"/>
    </source>
</evidence>
<feature type="site" description="Interaction with tRNA" evidence="11">
    <location>
        <position position="339"/>
    </location>
</feature>
<dbReference type="GO" id="GO:0032259">
    <property type="term" value="P:methylation"/>
    <property type="evidence" value="ECO:0007669"/>
    <property type="project" value="UniProtKB-KW"/>
</dbReference>
<evidence type="ECO:0000259" key="12">
    <source>
        <dbReference type="Pfam" id="PF20258"/>
    </source>
</evidence>
<dbReference type="STRING" id="1410661.GCA_000702205_00913"/>
<keyword evidence="1 11" id="KW-0963">Cytoplasm</keyword>
<dbReference type="GO" id="GO:0005737">
    <property type="term" value="C:cytoplasm"/>
    <property type="evidence" value="ECO:0007669"/>
    <property type="project" value="UniProtKB-SubCell"/>
</dbReference>
<feature type="binding site" evidence="11">
    <location>
        <position position="33"/>
    </location>
    <ligand>
        <name>ATP</name>
        <dbReference type="ChEBI" id="CHEBI:30616"/>
    </ligand>
</feature>
<dbReference type="AlphaFoldDB" id="A0A1H5TTC0"/>
<evidence type="ECO:0000256" key="5">
    <source>
        <dbReference type="ARBA" id="ARBA00022741"/>
    </source>
</evidence>
<dbReference type="InterPro" id="IPR014729">
    <property type="entry name" value="Rossmann-like_a/b/a_fold"/>
</dbReference>
<dbReference type="RefSeq" id="WP_103952542.1">
    <property type="nucleotide sequence ID" value="NZ_FNUL01000005.1"/>
</dbReference>
<proteinExistence type="inferred from homology"/>
<accession>A0A1H5TTC0</accession>
<dbReference type="NCBIfam" id="TIGR00420">
    <property type="entry name" value="trmU"/>
    <property type="match status" value="1"/>
</dbReference>
<comment type="catalytic activity">
    <reaction evidence="9 11">
        <text>S-sulfanyl-L-cysteinyl-[protein] + uridine(34) in tRNA + AH2 + ATP = 2-thiouridine(34) in tRNA + L-cysteinyl-[protein] + A + AMP + diphosphate + H(+)</text>
        <dbReference type="Rhea" id="RHEA:47032"/>
        <dbReference type="Rhea" id="RHEA-COMP:10131"/>
        <dbReference type="Rhea" id="RHEA-COMP:11726"/>
        <dbReference type="Rhea" id="RHEA-COMP:11727"/>
        <dbReference type="Rhea" id="RHEA-COMP:11728"/>
        <dbReference type="ChEBI" id="CHEBI:13193"/>
        <dbReference type="ChEBI" id="CHEBI:15378"/>
        <dbReference type="ChEBI" id="CHEBI:17499"/>
        <dbReference type="ChEBI" id="CHEBI:29950"/>
        <dbReference type="ChEBI" id="CHEBI:30616"/>
        <dbReference type="ChEBI" id="CHEBI:33019"/>
        <dbReference type="ChEBI" id="CHEBI:61963"/>
        <dbReference type="ChEBI" id="CHEBI:65315"/>
        <dbReference type="ChEBI" id="CHEBI:87170"/>
        <dbReference type="ChEBI" id="CHEBI:456215"/>
        <dbReference type="EC" id="2.8.1.13"/>
    </reaction>
</comment>
<dbReference type="FunFam" id="2.40.30.10:FF:000023">
    <property type="entry name" value="tRNA-specific 2-thiouridylase MnmA"/>
    <property type="match status" value="1"/>
</dbReference>
<dbReference type="SUPFAM" id="SSF52402">
    <property type="entry name" value="Adenine nucleotide alpha hydrolases-like"/>
    <property type="match status" value="1"/>
</dbReference>
<dbReference type="Pfam" id="PF20258">
    <property type="entry name" value="tRNA_Me_trans_C"/>
    <property type="match status" value="1"/>
</dbReference>
<feature type="binding site" evidence="11">
    <location>
        <begin position="7"/>
        <end position="14"/>
    </location>
    <ligand>
        <name>ATP</name>
        <dbReference type="ChEBI" id="CHEBI:30616"/>
    </ligand>
</feature>
<dbReference type="CDD" id="cd01998">
    <property type="entry name" value="MnmA_TRMU-like"/>
    <property type="match status" value="1"/>
</dbReference>
<dbReference type="GO" id="GO:0005524">
    <property type="term" value="F:ATP binding"/>
    <property type="evidence" value="ECO:0007669"/>
    <property type="project" value="UniProtKB-KW"/>
</dbReference>
<dbReference type="InterPro" id="IPR046884">
    <property type="entry name" value="MnmA-like_central"/>
</dbReference>
<feature type="domain" description="tRNA-specific 2-thiouridylase MnmA-like C-terminal" evidence="12">
    <location>
        <begin position="280"/>
        <end position="355"/>
    </location>
</feature>
<keyword evidence="7 11" id="KW-0694">RNA-binding</keyword>
<dbReference type="PANTHER" id="PTHR11933:SF5">
    <property type="entry name" value="MITOCHONDRIAL TRNA-SPECIFIC 2-THIOURIDYLASE 1"/>
    <property type="match status" value="1"/>
</dbReference>
<evidence type="ECO:0000256" key="2">
    <source>
        <dbReference type="ARBA" id="ARBA00022555"/>
    </source>
</evidence>
<evidence type="ECO:0000256" key="8">
    <source>
        <dbReference type="ARBA" id="ARBA00023157"/>
    </source>
</evidence>
<dbReference type="EMBL" id="FNUL01000005">
    <property type="protein sequence ID" value="SEF65458.1"/>
    <property type="molecule type" value="Genomic_DNA"/>
</dbReference>
<feature type="region of interest" description="Interaction with tRNA" evidence="11">
    <location>
        <begin position="150"/>
        <end position="152"/>
    </location>
</feature>
<comment type="function">
    <text evidence="10 11">Catalyzes the 2-thiolation of uridine at the wobble position (U34) of tRNA, leading to the formation of s(2)U34.</text>
</comment>
<feature type="active site" description="Cysteine persulfide intermediate" evidence="11">
    <location>
        <position position="200"/>
    </location>
</feature>
<feature type="binding site" evidence="11">
    <location>
        <position position="126"/>
    </location>
    <ligand>
        <name>ATP</name>
        <dbReference type="ChEBI" id="CHEBI:30616"/>
    </ligand>
</feature>
<reference evidence="14 15" key="1">
    <citation type="submission" date="2016-10" db="EMBL/GenBank/DDBJ databases">
        <authorList>
            <person name="de Groot N.N."/>
        </authorList>
    </citation>
    <scope>NUCLEOTIDE SEQUENCE [LARGE SCALE GENOMIC DNA]</scope>
    <source>
        <strain evidence="14 15">D15d</strain>
    </source>
</reference>
<dbReference type="EC" id="2.8.1.13" evidence="11"/>
<dbReference type="Gene3D" id="3.40.50.620">
    <property type="entry name" value="HUPs"/>
    <property type="match status" value="1"/>
</dbReference>
<comment type="subcellular location">
    <subcellularLocation>
        <location evidence="11">Cytoplasm</location>
    </subcellularLocation>
</comment>
<dbReference type="HAMAP" id="MF_00144">
    <property type="entry name" value="tRNA_thiouridyl_MnmA"/>
    <property type="match status" value="1"/>
</dbReference>
<feature type="region of interest" description="Interaction with tRNA" evidence="11">
    <location>
        <begin position="306"/>
        <end position="307"/>
    </location>
</feature>
<keyword evidence="2 11" id="KW-0820">tRNA-binding</keyword>
<keyword evidence="3 11" id="KW-0808">Transferase</keyword>
<evidence type="ECO:0000256" key="3">
    <source>
        <dbReference type="ARBA" id="ARBA00022679"/>
    </source>
</evidence>
<dbReference type="Proteomes" id="UP000236726">
    <property type="component" value="Unassembled WGS sequence"/>
</dbReference>
<dbReference type="InterPro" id="IPR004506">
    <property type="entry name" value="MnmA-like"/>
</dbReference>
<feature type="active site" description="Nucleophile" evidence="11">
    <location>
        <position position="102"/>
    </location>
</feature>
<comment type="caution">
    <text evidence="11">Lacks conserved residue(s) required for the propagation of feature annotation.</text>
</comment>
<evidence type="ECO:0000256" key="4">
    <source>
        <dbReference type="ARBA" id="ARBA00022694"/>
    </source>
</evidence>
<dbReference type="FunFam" id="2.30.30.280:FF:000001">
    <property type="entry name" value="tRNA-specific 2-thiouridylase MnmA"/>
    <property type="match status" value="1"/>
</dbReference>
<evidence type="ECO:0000256" key="7">
    <source>
        <dbReference type="ARBA" id="ARBA00022884"/>
    </source>
</evidence>
<dbReference type="Gene3D" id="2.30.30.280">
    <property type="entry name" value="Adenine nucleotide alpha hydrolases-like domains"/>
    <property type="match status" value="1"/>
</dbReference>
<dbReference type="PANTHER" id="PTHR11933">
    <property type="entry name" value="TRNA 5-METHYLAMINOMETHYL-2-THIOURIDYLATE -METHYLTRANSFERASE"/>
    <property type="match status" value="1"/>
</dbReference>
<keyword evidence="15" id="KW-1185">Reference proteome</keyword>
<dbReference type="InterPro" id="IPR023382">
    <property type="entry name" value="MnmA-like_central_sf"/>
</dbReference>
<dbReference type="Pfam" id="PF20259">
    <property type="entry name" value="tRNA_Me_trans_M"/>
    <property type="match status" value="1"/>
</dbReference>
<organism evidence="14 15">
    <name type="scientific">Lachnospira multipara</name>
    <dbReference type="NCBI Taxonomy" id="28051"/>
    <lineage>
        <taxon>Bacteria</taxon>
        <taxon>Bacillati</taxon>
        <taxon>Bacillota</taxon>
        <taxon>Clostridia</taxon>
        <taxon>Lachnospirales</taxon>
        <taxon>Lachnospiraceae</taxon>
        <taxon>Lachnospira</taxon>
    </lineage>
</organism>
<evidence type="ECO:0000256" key="10">
    <source>
        <dbReference type="ARBA" id="ARBA00056575"/>
    </source>
</evidence>